<dbReference type="PANTHER" id="PTHR23131">
    <property type="entry name" value="ENDORIBONUCLEASE LACTB2"/>
    <property type="match status" value="1"/>
</dbReference>
<keyword evidence="2" id="KW-0378">Hydrolase</keyword>
<dbReference type="OrthoDB" id="2971563at2"/>
<dbReference type="GO" id="GO:0016787">
    <property type="term" value="F:hydrolase activity"/>
    <property type="evidence" value="ECO:0007669"/>
    <property type="project" value="UniProtKB-KW"/>
</dbReference>
<protein>
    <submittedName>
        <fullName evidence="2">MBL fold metallo-hydrolase</fullName>
    </submittedName>
</protein>
<dbReference type="Gene3D" id="3.60.15.10">
    <property type="entry name" value="Ribonuclease Z/Hydroxyacylglutathione hydrolase-like"/>
    <property type="match status" value="1"/>
</dbReference>
<name>A0A418WLR8_9SPHN</name>
<dbReference type="PANTHER" id="PTHR23131:SF4">
    <property type="entry name" value="METALLO-BETA-LACTAMASE SUPERFAMILY POTEIN"/>
    <property type="match status" value="1"/>
</dbReference>
<organism evidence="2 3">
    <name type="scientific">Sphingomonas cavernae</name>
    <dbReference type="NCBI Taxonomy" id="2320861"/>
    <lineage>
        <taxon>Bacteria</taxon>
        <taxon>Pseudomonadati</taxon>
        <taxon>Pseudomonadota</taxon>
        <taxon>Alphaproteobacteria</taxon>
        <taxon>Sphingomonadales</taxon>
        <taxon>Sphingomonadaceae</taxon>
        <taxon>Sphingomonas</taxon>
    </lineage>
</organism>
<feature type="domain" description="Metallo-beta-lactamase" evidence="1">
    <location>
        <begin position="58"/>
        <end position="275"/>
    </location>
</feature>
<dbReference type="InterPro" id="IPR050662">
    <property type="entry name" value="Sec-metab_biosynth-thioest"/>
</dbReference>
<comment type="caution">
    <text evidence="2">The sequence shown here is derived from an EMBL/GenBank/DDBJ whole genome shotgun (WGS) entry which is preliminary data.</text>
</comment>
<gene>
    <name evidence="2" type="ORF">D3876_11545</name>
</gene>
<dbReference type="InterPro" id="IPR036866">
    <property type="entry name" value="RibonucZ/Hydroxyglut_hydro"/>
</dbReference>
<dbReference type="InterPro" id="IPR036388">
    <property type="entry name" value="WH-like_DNA-bd_sf"/>
</dbReference>
<evidence type="ECO:0000313" key="3">
    <source>
        <dbReference type="Proteomes" id="UP000286100"/>
    </source>
</evidence>
<keyword evidence="3" id="KW-1185">Reference proteome</keyword>
<accession>A0A418WLR8</accession>
<dbReference type="EMBL" id="QYUM01000003">
    <property type="protein sequence ID" value="RJF90819.1"/>
    <property type="molecule type" value="Genomic_DNA"/>
</dbReference>
<reference evidence="2 3" key="1">
    <citation type="submission" date="2018-09" db="EMBL/GenBank/DDBJ databases">
        <authorList>
            <person name="Zhu H."/>
        </authorList>
    </citation>
    <scope>NUCLEOTIDE SEQUENCE [LARGE SCALE GENOMIC DNA]</scope>
    <source>
        <strain evidence="2 3">K2R01-6</strain>
    </source>
</reference>
<evidence type="ECO:0000259" key="1">
    <source>
        <dbReference type="SMART" id="SM00849"/>
    </source>
</evidence>
<dbReference type="Proteomes" id="UP000286100">
    <property type="component" value="Unassembled WGS sequence"/>
</dbReference>
<dbReference type="AlphaFoldDB" id="A0A418WLR8"/>
<dbReference type="InterPro" id="IPR001279">
    <property type="entry name" value="Metallo-B-lactamas"/>
</dbReference>
<sequence>MSGASPDASLTQDESFVATSHKGLTHPLGRFAPEPGTLHRLDGGVRWARIELPGSLGHINCWVLDDDGGAAIVDTGLNLPDCRANWEAILAGELAGVEITRIVCTHLHPDHIGLAGWLAKRFDARIWMTRGEWLTAQMLRADARDTVPDDVNAMRHAAGWSAAQIEAAAAEGWGRMRSIVHRLPMSYRRIQDGETLSFGGETWRVVTGCGHSPEHACLLNERAGVLIAGDQVLPRISSNVSLGITEPEGNPLGDWLASIEKLLGLSDDLLVLPAHGEPFRGLHARLKALRGEHLARLDELCEFLVEPRRAIDCFGCLFSREIKDDVLAMATGEALSHLRYLEVSGRSVREVRDGIAWYRAT</sequence>
<dbReference type="Gene3D" id="1.10.10.10">
    <property type="entry name" value="Winged helix-like DNA-binding domain superfamily/Winged helix DNA-binding domain"/>
    <property type="match status" value="1"/>
</dbReference>
<dbReference type="SUPFAM" id="SSF56281">
    <property type="entry name" value="Metallo-hydrolase/oxidoreductase"/>
    <property type="match status" value="1"/>
</dbReference>
<proteinExistence type="predicted"/>
<dbReference type="Pfam" id="PF00753">
    <property type="entry name" value="Lactamase_B"/>
    <property type="match status" value="1"/>
</dbReference>
<dbReference type="SMART" id="SM00849">
    <property type="entry name" value="Lactamase_B"/>
    <property type="match status" value="1"/>
</dbReference>
<dbReference type="RefSeq" id="WP_119762325.1">
    <property type="nucleotide sequence ID" value="NZ_QYUM01000003.1"/>
</dbReference>
<evidence type="ECO:0000313" key="2">
    <source>
        <dbReference type="EMBL" id="RJF90819.1"/>
    </source>
</evidence>